<dbReference type="KEGG" id="mci:Mesci_3802"/>
<dbReference type="HOGENOM" id="CLU_1592630_0_0_5"/>
<gene>
    <name evidence="2" type="ordered locus">Mesci_3802</name>
</gene>
<dbReference type="AlphaFoldDB" id="E8T7R8"/>
<evidence type="ECO:0000256" key="1">
    <source>
        <dbReference type="SAM" id="Phobius"/>
    </source>
</evidence>
<sequence length="167" mass="18854">MSAIVMAAIVATFCYPLISSLILKMTERTRDEFADLVRKLLVDPSVSEDRKVFISSMVDDVFDWRFMAMASVVFPLVVLTHRVERDLTGEDRAFFEREDAKRLIVLHMKSVMAASPIFTIVFLITSTLALLLKVFSLGMSIRILAWADTVKNVSPAAGRHHFMRLAS</sequence>
<dbReference type="Proteomes" id="UP000007471">
    <property type="component" value="Chromosome"/>
</dbReference>
<keyword evidence="1" id="KW-0472">Membrane</keyword>
<dbReference type="RefSeq" id="WP_013531585.1">
    <property type="nucleotide sequence ID" value="NC_014923.1"/>
</dbReference>
<reference evidence="3" key="1">
    <citation type="submission" date="2011-01" db="EMBL/GenBank/DDBJ databases">
        <title>Complete sequence of chromosome of Mesorhizobium ciceri bv. biserrulae WSM1271.</title>
        <authorList>
            <person name="Lucas S."/>
            <person name="Copeland A."/>
            <person name="Lapidus A."/>
            <person name="Cheng J.-F."/>
            <person name="Goodwin L."/>
            <person name="Pitluck S."/>
            <person name="Teshima H."/>
            <person name="Detter J.C."/>
            <person name="Han C."/>
            <person name="Tapia R."/>
            <person name="Land M."/>
            <person name="Hauser L."/>
            <person name="Kyrpides N."/>
            <person name="Ivanova N."/>
            <person name="Nandasena K."/>
            <person name="Reeve W.G."/>
            <person name="Howieson J.G."/>
            <person name="O'Hara G."/>
            <person name="Tiwari R.P."/>
            <person name="Woyke T."/>
        </authorList>
    </citation>
    <scope>NUCLEOTIDE SEQUENCE [LARGE SCALE GENOMIC DNA]</scope>
    <source>
        <strain evidence="3">HAMBI 2942 / LMG 23838 / WSM1271</strain>
    </source>
</reference>
<accession>E8T7R8</accession>
<feature type="transmembrane region" description="Helical" evidence="1">
    <location>
        <begin position="111"/>
        <end position="132"/>
    </location>
</feature>
<protein>
    <submittedName>
        <fullName evidence="2">Uncharacterized protein</fullName>
    </submittedName>
</protein>
<name>E8T7R8_MESCW</name>
<feature type="transmembrane region" description="Helical" evidence="1">
    <location>
        <begin position="6"/>
        <end position="23"/>
    </location>
</feature>
<evidence type="ECO:0000313" key="3">
    <source>
        <dbReference type="Proteomes" id="UP000007471"/>
    </source>
</evidence>
<dbReference type="EMBL" id="CP002447">
    <property type="protein sequence ID" value="ADV12919.1"/>
    <property type="molecule type" value="Genomic_DNA"/>
</dbReference>
<keyword evidence="1" id="KW-0812">Transmembrane</keyword>
<proteinExistence type="predicted"/>
<organism evidence="2 3">
    <name type="scientific">Mesorhizobium ciceri biovar biserrulae (strain HAMBI 2942 / LMG 23838 / WSM1271)</name>
    <dbReference type="NCBI Taxonomy" id="765698"/>
    <lineage>
        <taxon>Bacteria</taxon>
        <taxon>Pseudomonadati</taxon>
        <taxon>Pseudomonadota</taxon>
        <taxon>Alphaproteobacteria</taxon>
        <taxon>Hyphomicrobiales</taxon>
        <taxon>Phyllobacteriaceae</taxon>
        <taxon>Mesorhizobium</taxon>
    </lineage>
</organism>
<evidence type="ECO:0000313" key="2">
    <source>
        <dbReference type="EMBL" id="ADV12919.1"/>
    </source>
</evidence>
<keyword evidence="1" id="KW-1133">Transmembrane helix</keyword>
<dbReference type="OrthoDB" id="9942899at2"/>